<dbReference type="SUPFAM" id="SSF81383">
    <property type="entry name" value="F-box domain"/>
    <property type="match status" value="1"/>
</dbReference>
<evidence type="ECO:0000313" key="3">
    <source>
        <dbReference type="Proteomes" id="UP001370490"/>
    </source>
</evidence>
<dbReference type="EMBL" id="JBAMMX010000020">
    <property type="protein sequence ID" value="KAK6921171.1"/>
    <property type="molecule type" value="Genomic_DNA"/>
</dbReference>
<evidence type="ECO:0000259" key="1">
    <source>
        <dbReference type="Pfam" id="PF00646"/>
    </source>
</evidence>
<gene>
    <name evidence="2" type="ORF">RJ641_014849</name>
</gene>
<organism evidence="2 3">
    <name type="scientific">Dillenia turbinata</name>
    <dbReference type="NCBI Taxonomy" id="194707"/>
    <lineage>
        <taxon>Eukaryota</taxon>
        <taxon>Viridiplantae</taxon>
        <taxon>Streptophyta</taxon>
        <taxon>Embryophyta</taxon>
        <taxon>Tracheophyta</taxon>
        <taxon>Spermatophyta</taxon>
        <taxon>Magnoliopsida</taxon>
        <taxon>eudicotyledons</taxon>
        <taxon>Gunneridae</taxon>
        <taxon>Pentapetalae</taxon>
        <taxon>Dilleniales</taxon>
        <taxon>Dilleniaceae</taxon>
        <taxon>Dillenia</taxon>
    </lineage>
</organism>
<dbReference type="AlphaFoldDB" id="A0AAN8V005"/>
<keyword evidence="3" id="KW-1185">Reference proteome</keyword>
<name>A0AAN8V005_9MAGN</name>
<dbReference type="Pfam" id="PF00646">
    <property type="entry name" value="F-box"/>
    <property type="match status" value="1"/>
</dbReference>
<dbReference type="Gene3D" id="1.20.1280.50">
    <property type="match status" value="1"/>
</dbReference>
<dbReference type="InterPro" id="IPR036047">
    <property type="entry name" value="F-box-like_dom_sf"/>
</dbReference>
<evidence type="ECO:0000313" key="2">
    <source>
        <dbReference type="EMBL" id="KAK6921171.1"/>
    </source>
</evidence>
<accession>A0AAN8V005</accession>
<dbReference type="Proteomes" id="UP001370490">
    <property type="component" value="Unassembled WGS sequence"/>
</dbReference>
<comment type="caution">
    <text evidence="2">The sequence shown here is derived from an EMBL/GenBank/DDBJ whole genome shotgun (WGS) entry which is preliminary data.</text>
</comment>
<proteinExistence type="predicted"/>
<protein>
    <submittedName>
        <fullName evidence="2">F-box domain</fullName>
    </submittedName>
</protein>
<dbReference type="InterPro" id="IPR001810">
    <property type="entry name" value="F-box_dom"/>
</dbReference>
<reference evidence="2 3" key="1">
    <citation type="submission" date="2023-12" db="EMBL/GenBank/DDBJ databases">
        <title>A high-quality genome assembly for Dillenia turbinata (Dilleniales).</title>
        <authorList>
            <person name="Chanderbali A."/>
        </authorList>
    </citation>
    <scope>NUCLEOTIDE SEQUENCE [LARGE SCALE GENOMIC DNA]</scope>
    <source>
        <strain evidence="2">LSX21</strain>
        <tissue evidence="2">Leaf</tissue>
    </source>
</reference>
<sequence length="118" mass="13091">MAGNAEKYLVNDEGIARNWGDLPRKILVLIAKGLSCSNQLRFCGVCKSWRSIRMIEILTVNGLPCLVRFSCVDEKAMRVDNWISNLPEKMLVAAAVANEVKIFLLCTSTRAFILSSAV</sequence>
<feature type="domain" description="F-box" evidence="1">
    <location>
        <begin position="19"/>
        <end position="52"/>
    </location>
</feature>